<dbReference type="Proteomes" id="UP000295361">
    <property type="component" value="Unassembled WGS sequence"/>
</dbReference>
<dbReference type="InterPro" id="IPR004846">
    <property type="entry name" value="T2SS/T3SS_dom"/>
</dbReference>
<name>A0A4R6QMR9_9BURK</name>
<feature type="compositionally biased region" description="Low complexity" evidence="6">
    <location>
        <begin position="682"/>
        <end position="694"/>
    </location>
</feature>
<comment type="subcellular location">
    <subcellularLocation>
        <location evidence="5">Cell outer membrane</location>
    </subcellularLocation>
    <subcellularLocation>
        <location evidence="1">Membrane</location>
    </subcellularLocation>
</comment>
<comment type="caution">
    <text evidence="9">The sequence shown here is derived from an EMBL/GenBank/DDBJ whole genome shotgun (WGS) entry which is preliminary data.</text>
</comment>
<feature type="domain" description="Type II/III secretion system secretin-like" evidence="7">
    <location>
        <begin position="393"/>
        <end position="565"/>
    </location>
</feature>
<dbReference type="Gene3D" id="3.30.1370.120">
    <property type="match status" value="2"/>
</dbReference>
<keyword evidence="3" id="KW-0472">Membrane</keyword>
<feature type="compositionally biased region" description="Pro residues" evidence="6">
    <location>
        <begin position="617"/>
        <end position="628"/>
    </location>
</feature>
<evidence type="ECO:0000256" key="1">
    <source>
        <dbReference type="ARBA" id="ARBA00004370"/>
    </source>
</evidence>
<keyword evidence="2" id="KW-0732">Signal</keyword>
<dbReference type="InterPro" id="IPR050810">
    <property type="entry name" value="Bact_Secretion_Sys_Channel"/>
</dbReference>
<dbReference type="InterPro" id="IPR005644">
    <property type="entry name" value="NolW-like"/>
</dbReference>
<evidence type="ECO:0000259" key="8">
    <source>
        <dbReference type="Pfam" id="PF03958"/>
    </source>
</evidence>
<dbReference type="InterPro" id="IPR038591">
    <property type="entry name" value="NolW-like_sf"/>
</dbReference>
<dbReference type="GO" id="GO:0015627">
    <property type="term" value="C:type II protein secretion system complex"/>
    <property type="evidence" value="ECO:0007669"/>
    <property type="project" value="TreeGrafter"/>
</dbReference>
<gene>
    <name evidence="9" type="ORF">DES47_103401</name>
</gene>
<dbReference type="InParanoid" id="A0A4R6QMR9"/>
<protein>
    <submittedName>
        <fullName evidence="9">Type II secretion system protein D (GspD)</fullName>
    </submittedName>
</protein>
<comment type="similarity">
    <text evidence="4">Belongs to the bacterial secretin family.</text>
</comment>
<dbReference type="AlphaFoldDB" id="A0A4R6QMR9"/>
<dbReference type="GO" id="GO:0009279">
    <property type="term" value="C:cell outer membrane"/>
    <property type="evidence" value="ECO:0007669"/>
    <property type="project" value="UniProtKB-SubCell"/>
</dbReference>
<evidence type="ECO:0000313" key="10">
    <source>
        <dbReference type="Proteomes" id="UP000295361"/>
    </source>
</evidence>
<feature type="domain" description="NolW-like" evidence="8">
    <location>
        <begin position="111"/>
        <end position="169"/>
    </location>
</feature>
<dbReference type="Pfam" id="PF00263">
    <property type="entry name" value="Secretin"/>
    <property type="match status" value="1"/>
</dbReference>
<keyword evidence="5" id="KW-0813">Transport</keyword>
<dbReference type="PANTHER" id="PTHR30332">
    <property type="entry name" value="PROBABLE GENERAL SECRETION PATHWAY PROTEIN D"/>
    <property type="match status" value="1"/>
</dbReference>
<reference evidence="9 10" key="1">
    <citation type="submission" date="2019-03" db="EMBL/GenBank/DDBJ databases">
        <title>Genomic Encyclopedia of Type Strains, Phase IV (KMG-IV): sequencing the most valuable type-strain genomes for metagenomic binning, comparative biology and taxonomic classification.</title>
        <authorList>
            <person name="Goeker M."/>
        </authorList>
    </citation>
    <scope>NUCLEOTIDE SEQUENCE [LARGE SCALE GENOMIC DNA]</scope>
    <source>
        <strain evidence="9 10">DSM 16998</strain>
    </source>
</reference>
<evidence type="ECO:0000313" key="9">
    <source>
        <dbReference type="EMBL" id="TDP71420.1"/>
    </source>
</evidence>
<evidence type="ECO:0000256" key="4">
    <source>
        <dbReference type="RuleBase" id="RU004003"/>
    </source>
</evidence>
<feature type="region of interest" description="Disordered" evidence="6">
    <location>
        <begin position="589"/>
        <end position="722"/>
    </location>
</feature>
<accession>A0A4R6QMR9</accession>
<evidence type="ECO:0000256" key="6">
    <source>
        <dbReference type="SAM" id="MobiDB-lite"/>
    </source>
</evidence>
<feature type="compositionally biased region" description="Low complexity" evidence="6">
    <location>
        <begin position="655"/>
        <end position="672"/>
    </location>
</feature>
<dbReference type="EMBL" id="SNXS01000003">
    <property type="protein sequence ID" value="TDP71420.1"/>
    <property type="molecule type" value="Genomic_DNA"/>
</dbReference>
<sequence length="722" mass="76698">MESAVSLEQLPLPVFIDTVFTTILKRNISVDPSIAQRKELVSLKSGKPQSAQALFETAKAVLKSYGLAVTEFEGGLVRITPATGASGYLPELLRGRTLPDVPASLRPMFFMVEMESVSPSNVSNWLKTLFGQRINVQEDPTRQALLLAGQSDDIAAALEAIQVLDQPQMRGRISARVAPMFWSADELAKRLSDILQAQGYAVSTNAAAQAPIILLPIGALNSVIVFSSSQAVLNHALRWATELDQPASGRGTAGYFTYPVRNMDAADLAKTLQEVMNPAGPAVANSGSVRSRVVVNASTNTLIIQGNPTEYQQWFGLLQELDRPTRTALVSVTIAEVRLTDTENLGFQWLLKQFSVGGYNVNLKNVLGVSNSANLVATITSPNSSTNALLNMLASTNKARILANPSVMARNGETASIQVGQDVPIITSQQQTVGGTSNVPGGIAQNNVLQSIQYRNTGVILKVKPVIHAGGRIDIDVDQEVSTAISTTIGVTTTPTIQSRKLSTKLSVTDGTTVLLGGLMQEEAKGGDSGVPWLKDIPVAGHLFKTSNTDRTRTELVVLVTPYIISDEFEAQAITEAFRNQFRWDAKVPTHSLRPPQNGPLSKAPENGDAARNATPAPRPYVLPPPDAPETEQRNVPSIGKNVVRPQQSPRDFPGESSSGGVPSSTSPGASSNVALPGSTGRAGVKPGAAVAPGNSSGVGVGKPVDDPQLLKELTDALNRKR</sequence>
<evidence type="ECO:0000256" key="3">
    <source>
        <dbReference type="ARBA" id="ARBA00023136"/>
    </source>
</evidence>
<evidence type="ECO:0000259" key="7">
    <source>
        <dbReference type="Pfam" id="PF00263"/>
    </source>
</evidence>
<evidence type="ECO:0000256" key="5">
    <source>
        <dbReference type="RuleBase" id="RU004004"/>
    </source>
</evidence>
<dbReference type="GO" id="GO:0009306">
    <property type="term" value="P:protein secretion"/>
    <property type="evidence" value="ECO:0007669"/>
    <property type="project" value="InterPro"/>
</dbReference>
<feature type="compositionally biased region" description="Basic and acidic residues" evidence="6">
    <location>
        <begin position="704"/>
        <end position="722"/>
    </location>
</feature>
<evidence type="ECO:0000256" key="2">
    <source>
        <dbReference type="ARBA" id="ARBA00022729"/>
    </source>
</evidence>
<feature type="domain" description="NolW-like" evidence="8">
    <location>
        <begin position="256"/>
        <end position="325"/>
    </location>
</feature>
<proteinExistence type="inferred from homology"/>
<dbReference type="PRINTS" id="PR00811">
    <property type="entry name" value="BCTERIALGSPD"/>
</dbReference>
<keyword evidence="10" id="KW-1185">Reference proteome</keyword>
<organism evidence="9 10">
    <name type="scientific">Roseateles toxinivorans</name>
    <dbReference type="NCBI Taxonomy" id="270368"/>
    <lineage>
        <taxon>Bacteria</taxon>
        <taxon>Pseudomonadati</taxon>
        <taxon>Pseudomonadota</taxon>
        <taxon>Betaproteobacteria</taxon>
        <taxon>Burkholderiales</taxon>
        <taxon>Sphaerotilaceae</taxon>
        <taxon>Roseateles</taxon>
    </lineage>
</organism>
<dbReference type="PANTHER" id="PTHR30332:SF25">
    <property type="entry name" value="SECRETIN XPSD"/>
    <property type="match status" value="1"/>
</dbReference>
<dbReference type="InterPro" id="IPR001775">
    <property type="entry name" value="GspD/PilQ"/>
</dbReference>
<dbReference type="Pfam" id="PF03958">
    <property type="entry name" value="Secretin_N"/>
    <property type="match status" value="2"/>
</dbReference>